<dbReference type="Pfam" id="PF07949">
    <property type="entry name" value="YbbR"/>
    <property type="match status" value="1"/>
</dbReference>
<dbReference type="Proteomes" id="UP001268651">
    <property type="component" value="Unassembled WGS sequence"/>
</dbReference>
<dbReference type="InterPro" id="IPR053154">
    <property type="entry name" value="c-di-AMP_regulator"/>
</dbReference>
<keyword evidence="2" id="KW-1185">Reference proteome</keyword>
<name>A0ABU3UA69_9FLAO</name>
<evidence type="ECO:0000313" key="2">
    <source>
        <dbReference type="Proteomes" id="UP001268651"/>
    </source>
</evidence>
<reference evidence="1 2" key="1">
    <citation type="submission" date="2023-10" db="EMBL/GenBank/DDBJ databases">
        <title>Marimonas sp. nov. isolated from tidal mud flat.</title>
        <authorList>
            <person name="Jaincy N.J."/>
            <person name="Srinivasan S."/>
            <person name="Lee S.-S."/>
        </authorList>
    </citation>
    <scope>NUCLEOTIDE SEQUENCE [LARGE SCALE GENOMIC DNA]</scope>
    <source>
        <strain evidence="1 2">MJ-SS3</strain>
    </source>
</reference>
<dbReference type="PANTHER" id="PTHR37804">
    <property type="entry name" value="CDAA REGULATORY PROTEIN CDAR"/>
    <property type="match status" value="1"/>
</dbReference>
<dbReference type="PANTHER" id="PTHR37804:SF1">
    <property type="entry name" value="CDAA REGULATORY PROTEIN CDAR"/>
    <property type="match status" value="1"/>
</dbReference>
<dbReference type="EMBL" id="JAWHTF010000010">
    <property type="protein sequence ID" value="MDU8887302.1"/>
    <property type="molecule type" value="Genomic_DNA"/>
</dbReference>
<protein>
    <submittedName>
        <fullName evidence="1">YbbR-like domain-containing protein</fullName>
    </submittedName>
</protein>
<accession>A0ABU3UA69</accession>
<evidence type="ECO:0000313" key="1">
    <source>
        <dbReference type="EMBL" id="MDU8887302.1"/>
    </source>
</evidence>
<organism evidence="1 2">
    <name type="scientific">Gilvirhabdus luticola</name>
    <dbReference type="NCBI Taxonomy" id="3079858"/>
    <lineage>
        <taxon>Bacteria</taxon>
        <taxon>Pseudomonadati</taxon>
        <taxon>Bacteroidota</taxon>
        <taxon>Flavobacteriia</taxon>
        <taxon>Flavobacteriales</taxon>
        <taxon>Flavobacteriaceae</taxon>
        <taxon>Gilvirhabdus</taxon>
    </lineage>
</organism>
<sequence length="320" mass="36836">MSTIKSKIFSLFKSGKLNVFLLFLLLSFAILILTKLSKTYTNTITFDIIKKNIPENHVVLSDSNAKLNVTIKTFGFNLLPYYLKRPKLNIDFETNVIKNDSAYIWTKEKGFPELNSQFDKQIEVVNINPDTLRFRYDKNLVLKVPIKLHSNIQYSPGYDIRDSIVLNPDSIKVIGPHGVVSKIDHILTEEVILKNIKSNISKTVKLQLPDSIKDIKFLENKVTLKAMVEKFTEGELKIPVFVKNVPDSISLKYYPKEVDVYYYTGLSDFNSIAVKDFIVECDYSKIDSEHEYLTPQITKKPKVVKSTRIGQNRIEFIIIE</sequence>
<dbReference type="Gene3D" id="2.170.120.40">
    <property type="entry name" value="YbbR-like domain"/>
    <property type="match status" value="1"/>
</dbReference>
<proteinExistence type="predicted"/>
<dbReference type="RefSeq" id="WP_316663516.1">
    <property type="nucleotide sequence ID" value="NZ_JAWHTF010000010.1"/>
</dbReference>
<gene>
    <name evidence="1" type="ORF">RXV94_14115</name>
</gene>
<dbReference type="InterPro" id="IPR012505">
    <property type="entry name" value="YbbR"/>
</dbReference>
<comment type="caution">
    <text evidence="1">The sequence shown here is derived from an EMBL/GenBank/DDBJ whole genome shotgun (WGS) entry which is preliminary data.</text>
</comment>